<dbReference type="Proteomes" id="UP000595140">
    <property type="component" value="Unassembled WGS sequence"/>
</dbReference>
<accession>A0A484K9H9</accession>
<dbReference type="GO" id="GO:0008270">
    <property type="term" value="F:zinc ion binding"/>
    <property type="evidence" value="ECO:0007669"/>
    <property type="project" value="UniProtKB-KW"/>
</dbReference>
<dbReference type="InterPro" id="IPR001841">
    <property type="entry name" value="Znf_RING"/>
</dbReference>
<feature type="compositionally biased region" description="Polar residues" evidence="2">
    <location>
        <begin position="170"/>
        <end position="181"/>
    </location>
</feature>
<keyword evidence="1" id="KW-0863">Zinc-finger</keyword>
<dbReference type="OrthoDB" id="6078042at2759"/>
<evidence type="ECO:0000256" key="1">
    <source>
        <dbReference type="PROSITE-ProRule" id="PRU00175"/>
    </source>
</evidence>
<evidence type="ECO:0000313" key="4">
    <source>
        <dbReference type="EMBL" id="VFQ61175.1"/>
    </source>
</evidence>
<keyword evidence="1" id="KW-0479">Metal-binding</keyword>
<gene>
    <name evidence="4" type="ORF">CCAM_LOCUS2951</name>
</gene>
<evidence type="ECO:0000313" key="5">
    <source>
        <dbReference type="Proteomes" id="UP000595140"/>
    </source>
</evidence>
<dbReference type="PROSITE" id="PS50089">
    <property type="entry name" value="ZF_RING_2"/>
    <property type="match status" value="1"/>
</dbReference>
<dbReference type="Pfam" id="PF13920">
    <property type="entry name" value="zf-C3HC4_3"/>
    <property type="match status" value="1"/>
</dbReference>
<feature type="compositionally biased region" description="Basic and acidic residues" evidence="2">
    <location>
        <begin position="228"/>
        <end position="243"/>
    </location>
</feature>
<dbReference type="Gene3D" id="3.30.40.10">
    <property type="entry name" value="Zinc/RING finger domain, C3HC4 (zinc finger)"/>
    <property type="match status" value="1"/>
</dbReference>
<feature type="region of interest" description="Disordered" evidence="2">
    <location>
        <begin position="402"/>
        <end position="435"/>
    </location>
</feature>
<proteinExistence type="predicted"/>
<feature type="compositionally biased region" description="Acidic residues" evidence="2">
    <location>
        <begin position="415"/>
        <end position="428"/>
    </location>
</feature>
<dbReference type="AlphaFoldDB" id="A0A484K9H9"/>
<name>A0A484K9H9_9ASTE</name>
<dbReference type="SUPFAM" id="SSF57850">
    <property type="entry name" value="RING/U-box"/>
    <property type="match status" value="1"/>
</dbReference>
<feature type="domain" description="RING-type" evidence="3">
    <location>
        <begin position="682"/>
        <end position="721"/>
    </location>
</feature>
<feature type="region of interest" description="Disordered" evidence="2">
    <location>
        <begin position="153"/>
        <end position="254"/>
    </location>
</feature>
<protein>
    <recommendedName>
        <fullName evidence="3">RING-type domain-containing protein</fullName>
    </recommendedName>
</protein>
<organism evidence="4 5">
    <name type="scientific">Cuscuta campestris</name>
    <dbReference type="NCBI Taxonomy" id="132261"/>
    <lineage>
        <taxon>Eukaryota</taxon>
        <taxon>Viridiplantae</taxon>
        <taxon>Streptophyta</taxon>
        <taxon>Embryophyta</taxon>
        <taxon>Tracheophyta</taxon>
        <taxon>Spermatophyta</taxon>
        <taxon>Magnoliopsida</taxon>
        <taxon>eudicotyledons</taxon>
        <taxon>Gunneridae</taxon>
        <taxon>Pentapetalae</taxon>
        <taxon>asterids</taxon>
        <taxon>lamiids</taxon>
        <taxon>Solanales</taxon>
        <taxon>Convolvulaceae</taxon>
        <taxon>Cuscuteae</taxon>
        <taxon>Cuscuta</taxon>
        <taxon>Cuscuta subgen. Grammica</taxon>
        <taxon>Cuscuta sect. Cleistogrammica</taxon>
    </lineage>
</organism>
<feature type="region of interest" description="Disordered" evidence="2">
    <location>
        <begin position="1"/>
        <end position="25"/>
    </location>
</feature>
<dbReference type="PANTHER" id="PTHR47820:SF3">
    <property type="entry name" value="OS07G0499800 PROTEIN"/>
    <property type="match status" value="1"/>
</dbReference>
<dbReference type="CDD" id="cd16647">
    <property type="entry name" value="mRING-HC-C3HC5_NEU1"/>
    <property type="match status" value="1"/>
</dbReference>
<evidence type="ECO:0000256" key="2">
    <source>
        <dbReference type="SAM" id="MobiDB-lite"/>
    </source>
</evidence>
<dbReference type="PANTHER" id="PTHR47820">
    <property type="entry name" value="BNAC05G24000D PROTEIN"/>
    <property type="match status" value="1"/>
</dbReference>
<keyword evidence="1" id="KW-0862">Zinc</keyword>
<dbReference type="EMBL" id="OOIL02000148">
    <property type="protein sequence ID" value="VFQ61175.1"/>
    <property type="molecule type" value="Genomic_DNA"/>
</dbReference>
<feature type="compositionally biased region" description="Low complexity" evidence="2">
    <location>
        <begin position="1"/>
        <end position="22"/>
    </location>
</feature>
<sequence>MASSQVQVAGAAAASSSSSSSVLRDRNCSPKAFQKNFRDLVHSCISPQQGNFDSGSDENRVGLLRVHKPLQYLDARSDQWSSVAAFSENWGLPAAEGKVRVCEISRPKSESFFRPSSGGVSSLVRKWSDFEAVSNTTNSSGASKAGTSAFFAEVPDRDQGSPDACEESSSEIPANGDSSSLFGWESDRTLISGPQSVSGIDSDAPGKERIKVADIVRKLSSSAPADETPGRETRDDPQSRIKSSESNGKGRPSILHLRERFSAGIHHSITQSKPMNGKAFASNQSREHHGSFLNNCSEVEGSNNTSRNGNISTFIGVQEEESHHHSQITNFAATGPTGSQEEVQLDTQNLGGSFSSTQLKSYLNDDTQQQKLEHFHDETRMGRVSSDAGCNDQSIEAAIPFWDNEGSDDSSICWEQDDQESLESDSPEQPEVGRDWVTDVSRPRSEWQDLRQARYDEMLDPFSDNNDIRELLQRRSVSKFLSGSMRDKIEQMIISRSQRPPVPVKTNMQETTRDKMPVKDDGNEVEDLVQVDEIEYKGLYDDVSGGEYDGVSWTQERLDDGTGEEYDQSWGQNQDVCTSIDSDRVASIASPQSQCVNFSSPRSYPPSSTCHSSNEIELIYELREHMVQLHQEMSELRSSIKSYTNMFAKLQGSLKHVDAGALNKSGQKRRSSSSKHPSNRKCCICLETKIDSLLYRCGHMCTCFNCAHELVWGNGKCPVCHSPIVDVVRAVYAHS</sequence>
<feature type="compositionally biased region" description="Basic and acidic residues" evidence="2">
    <location>
        <begin position="204"/>
        <end position="217"/>
    </location>
</feature>
<keyword evidence="5" id="KW-1185">Reference proteome</keyword>
<reference evidence="4 5" key="1">
    <citation type="submission" date="2018-04" db="EMBL/GenBank/DDBJ databases">
        <authorList>
            <person name="Vogel A."/>
        </authorList>
    </citation>
    <scope>NUCLEOTIDE SEQUENCE [LARGE SCALE GENOMIC DNA]</scope>
</reference>
<dbReference type="InterPro" id="IPR013083">
    <property type="entry name" value="Znf_RING/FYVE/PHD"/>
</dbReference>
<evidence type="ECO:0000259" key="3">
    <source>
        <dbReference type="PROSITE" id="PS50089"/>
    </source>
</evidence>